<protein>
    <submittedName>
        <fullName evidence="3">Bis(5'-nucleosyl)-tetraphosphatase, symmetrical</fullName>
        <ecNumber evidence="3">3.6.1.41</ecNumber>
    </submittedName>
</protein>
<dbReference type="Pfam" id="PF00149">
    <property type="entry name" value="Metallophos"/>
    <property type="match status" value="1"/>
</dbReference>
<dbReference type="GO" id="GO:0008803">
    <property type="term" value="F:bis(5'-nucleosyl)-tetraphosphatase (symmetrical) activity"/>
    <property type="evidence" value="ECO:0007669"/>
    <property type="project" value="UniProtKB-EC"/>
</dbReference>
<evidence type="ECO:0000313" key="4">
    <source>
        <dbReference type="Proteomes" id="UP000466345"/>
    </source>
</evidence>
<dbReference type="PANTHER" id="PTHR42850:SF7">
    <property type="entry name" value="BIS(5'-NUCLEOSYL)-TETRAPHOSPHATASE PRPE [ASYMMETRICAL]"/>
    <property type="match status" value="1"/>
</dbReference>
<feature type="domain" description="Polynucleotide kinase-phosphatase ligase" evidence="2">
    <location>
        <begin position="472"/>
        <end position="843"/>
    </location>
</feature>
<evidence type="ECO:0000259" key="2">
    <source>
        <dbReference type="Pfam" id="PF16542"/>
    </source>
</evidence>
<evidence type="ECO:0000313" key="3">
    <source>
        <dbReference type="EMBL" id="MQY12809.1"/>
    </source>
</evidence>
<dbReference type="OrthoDB" id="9807890at2"/>
<feature type="domain" description="Calcineurin-like phosphoesterase" evidence="1">
    <location>
        <begin position="185"/>
        <end position="371"/>
    </location>
</feature>
<dbReference type="Gene3D" id="3.30.470.30">
    <property type="entry name" value="DNA ligase/mRNA capping enzyme"/>
    <property type="match status" value="2"/>
</dbReference>
<keyword evidence="4" id="KW-1185">Reference proteome</keyword>
<comment type="caution">
    <text evidence="3">The sequence shown here is derived from an EMBL/GenBank/DDBJ whole genome shotgun (WGS) entry which is preliminary data.</text>
</comment>
<dbReference type="InterPro" id="IPR027417">
    <property type="entry name" value="P-loop_NTPase"/>
</dbReference>
<dbReference type="InterPro" id="IPR050126">
    <property type="entry name" value="Ap4A_hydrolase"/>
</dbReference>
<dbReference type="NCBIfam" id="TIGR04075">
    <property type="entry name" value="bacter_Pnkp"/>
    <property type="match status" value="1"/>
</dbReference>
<dbReference type="RefSeq" id="WP_153452427.1">
    <property type="nucleotide sequence ID" value="NZ_WEGJ01000009.1"/>
</dbReference>
<dbReference type="EMBL" id="WEGJ01000009">
    <property type="protein sequence ID" value="MQY12809.1"/>
    <property type="molecule type" value="Genomic_DNA"/>
</dbReference>
<dbReference type="SUPFAM" id="SSF56091">
    <property type="entry name" value="DNA ligase/mRNA capping enzyme, catalytic domain"/>
    <property type="match status" value="1"/>
</dbReference>
<evidence type="ECO:0000259" key="1">
    <source>
        <dbReference type="Pfam" id="PF00149"/>
    </source>
</evidence>
<dbReference type="InterPro" id="IPR032380">
    <property type="entry name" value="PNKP_ligase_dom"/>
</dbReference>
<dbReference type="InterPro" id="IPR024028">
    <property type="entry name" value="PNKP_bac"/>
</dbReference>
<dbReference type="EC" id="3.6.1.41" evidence="3"/>
<name>A0A7K0CH51_9ACTN</name>
<dbReference type="CDD" id="cd07423">
    <property type="entry name" value="MPP_Prp_like"/>
    <property type="match status" value="1"/>
</dbReference>
<dbReference type="GO" id="GO:0005737">
    <property type="term" value="C:cytoplasm"/>
    <property type="evidence" value="ECO:0007669"/>
    <property type="project" value="TreeGrafter"/>
</dbReference>
<dbReference type="AlphaFoldDB" id="A0A7K0CH51"/>
<dbReference type="GO" id="GO:0016791">
    <property type="term" value="F:phosphatase activity"/>
    <property type="evidence" value="ECO:0007669"/>
    <property type="project" value="TreeGrafter"/>
</dbReference>
<dbReference type="Gene3D" id="3.60.21.10">
    <property type="match status" value="1"/>
</dbReference>
<dbReference type="InterPro" id="IPR041780">
    <property type="entry name" value="MPP_PrpE-like"/>
</dbReference>
<dbReference type="SUPFAM" id="SSF52540">
    <property type="entry name" value="P-loop containing nucleoside triphosphate hydrolases"/>
    <property type="match status" value="1"/>
</dbReference>
<dbReference type="InterPro" id="IPR029052">
    <property type="entry name" value="Metallo-depent_PP-like"/>
</dbReference>
<proteinExistence type="predicted"/>
<dbReference type="PANTHER" id="PTHR42850">
    <property type="entry name" value="METALLOPHOSPHOESTERASE"/>
    <property type="match status" value="1"/>
</dbReference>
<organism evidence="3 4">
    <name type="scientific">Streptomyces smaragdinus</name>
    <dbReference type="NCBI Taxonomy" id="2585196"/>
    <lineage>
        <taxon>Bacteria</taxon>
        <taxon>Bacillati</taxon>
        <taxon>Actinomycetota</taxon>
        <taxon>Actinomycetes</taxon>
        <taxon>Kitasatosporales</taxon>
        <taxon>Streptomycetaceae</taxon>
        <taxon>Streptomyces</taxon>
    </lineage>
</organism>
<keyword evidence="3" id="KW-0378">Hydrolase</keyword>
<dbReference type="Proteomes" id="UP000466345">
    <property type="component" value="Unassembled WGS sequence"/>
</dbReference>
<dbReference type="SUPFAM" id="SSF56300">
    <property type="entry name" value="Metallo-dependent phosphatases"/>
    <property type="match status" value="1"/>
</dbReference>
<gene>
    <name evidence="3" type="primary">apaH</name>
    <name evidence="3" type="ORF">SRB5_29480</name>
</gene>
<dbReference type="InterPro" id="IPR004843">
    <property type="entry name" value="Calcineurin-like_PHP"/>
</dbReference>
<dbReference type="Gene3D" id="3.40.50.300">
    <property type="entry name" value="P-loop containing nucleotide triphosphate hydrolases"/>
    <property type="match status" value="1"/>
</dbReference>
<reference evidence="3 4" key="1">
    <citation type="submission" date="2019-10" db="EMBL/GenBank/DDBJ databases">
        <title>Streptomyces smaragdinus sp. nov. and Streptomyces fabii sp. nov., isolated from the gut of fungus growing-termite Macrotermes natalensis.</title>
        <authorList>
            <person name="Schwitalla J."/>
            <person name="Benndorf R."/>
            <person name="Martin K."/>
            <person name="De Beer W."/>
            <person name="Kaster A.-K."/>
            <person name="Vollmers J."/>
            <person name="Poulsen M."/>
            <person name="Beemelmanns C."/>
        </authorList>
    </citation>
    <scope>NUCLEOTIDE SEQUENCE [LARGE SCALE GENOMIC DNA]</scope>
    <source>
        <strain evidence="3 4">RB5</strain>
    </source>
</reference>
<dbReference type="Pfam" id="PF16542">
    <property type="entry name" value="PNKP_ligase"/>
    <property type="match status" value="1"/>
</dbReference>
<dbReference type="Pfam" id="PF13671">
    <property type="entry name" value="AAA_33"/>
    <property type="match status" value="1"/>
</dbReference>
<sequence>MTTRTLGVPDLSLVVLIGTTGSGKSTFGRKHFRPTEVISSDFCRGLVSDDENDQSASRDAFDVLHYIAGKRLAAGRLTVVDATNVQQEARRQLVALAREHDVLPVAIVLDVPEKVCAERNARKPDRKDMPAHVIPRQRRELRRGLRGLEREGFRKVHVLRGVEEVDAAEITLERRFNDLRHLTGPFDIIGDIHGCASELETLLAKLGYADGAHPDGRTAVFVGDLVDRGPDTPGVLRRVMGMVAAGTALCVPGNHENKLGRWLKGRKVQHTHGLAESIEQLEREDDTFRDEVRTFVDGLVSHYVLDGGNLVVCHAGLPEKFHGRTSGRVRGHALYGDTTGETDEFGLPVRYPWAEDYRGRAAVVYGHTPVPQASWLNNTICLDTGAVFGGKLTALRWPERELVDVPAEQVWYEPVKPLATEAPGGADGRPLDLADVLGIGVSPARAKPRAWGSIVETRHMGRLAVREENAAAALEVMSRFAVDPRVLMYLPPTMAPTATSDVEGYLEHPAEAFAAYRADGVREVVCEEKHMGSRAVALVTRDGDGRFGAGALHTRTGRPFFDDAELTGRFLDRVRAAVTGAGLWEELDTDWLLLDAELLPWSLKATGLLRHQYAAVGAAARAVFPGALGALEAAQARGVDTGGLLARQRDRSADADAFTEAYRRYCWTTEGLEGVQLAPFQLLASEGRSHAGVPHDRQLAWLDRLVEADGSGLLRRTGRLFVDTSDEASVAAGVDWWLKLTASGGEGMVVKPLAALVRNADGRLVQPGVKCRGREYLRIIYGPEYTRPDNLARLRQRFLGHKRSLAQREYALGLESLDRLADGEPLWRVHEAVFAVLALESEPVDPRL</sequence>
<accession>A0A7K0CH51</accession>